<dbReference type="Pfam" id="PF01381">
    <property type="entry name" value="HTH_3"/>
    <property type="match status" value="1"/>
</dbReference>
<dbReference type="PROSITE" id="PS50943">
    <property type="entry name" value="HTH_CROC1"/>
    <property type="match status" value="1"/>
</dbReference>
<keyword evidence="4" id="KW-1185">Reference proteome</keyword>
<evidence type="ECO:0000259" key="2">
    <source>
        <dbReference type="PROSITE" id="PS50943"/>
    </source>
</evidence>
<dbReference type="GeneID" id="98316665"/>
<gene>
    <name evidence="3" type="ORF">FD00_GL000429</name>
</gene>
<dbReference type="RefSeq" id="WP_003690544.1">
    <property type="nucleotide sequence ID" value="NZ_AKKT01000147.1"/>
</dbReference>
<dbReference type="AlphaFoldDB" id="J1F1D9"/>
<dbReference type="InterPro" id="IPR010982">
    <property type="entry name" value="Lambda_DNA-bd_dom_sf"/>
</dbReference>
<dbReference type="InterPro" id="IPR001387">
    <property type="entry name" value="Cro/C1-type_HTH"/>
</dbReference>
<sequence length="116" mass="13535">MTFGSKLRELRNSKKMTQEELGKILNVSKVSISGYENDTREPDKQAIKKLAELFNVSTDYLLGVEKSQDEKDLKKFLDENLEKGMTYANEELTDEDKEKLKIALTQIFWKRNKDNK</sequence>
<evidence type="ECO:0000313" key="4">
    <source>
        <dbReference type="Proteomes" id="UP000050898"/>
    </source>
</evidence>
<accession>J1F1D9</accession>
<evidence type="ECO:0000313" key="3">
    <source>
        <dbReference type="EMBL" id="KRN04445.1"/>
    </source>
</evidence>
<dbReference type="PATRIC" id="fig|1046596.6.peg.454"/>
<dbReference type="Gene3D" id="1.10.260.40">
    <property type="entry name" value="lambda repressor-like DNA-binding domains"/>
    <property type="match status" value="1"/>
</dbReference>
<dbReference type="PANTHER" id="PTHR46558">
    <property type="entry name" value="TRACRIPTIONAL REGULATORY PROTEIN-RELATED-RELATED"/>
    <property type="match status" value="1"/>
</dbReference>
<dbReference type="SUPFAM" id="SSF47413">
    <property type="entry name" value="lambda repressor-like DNA-binding domains"/>
    <property type="match status" value="1"/>
</dbReference>
<protein>
    <submittedName>
        <fullName evidence="3">Helix-turn-helix domain-containing protein</fullName>
    </submittedName>
</protein>
<dbReference type="GO" id="GO:0003677">
    <property type="term" value="F:DNA binding"/>
    <property type="evidence" value="ECO:0007669"/>
    <property type="project" value="UniProtKB-KW"/>
</dbReference>
<reference evidence="3 4" key="1">
    <citation type="journal article" date="2015" name="Genome Announc.">
        <title>Expanding the biotechnology potential of lactobacilli through comparative genomics of 213 strains and associated genera.</title>
        <authorList>
            <person name="Sun Z."/>
            <person name="Harris H.M."/>
            <person name="McCann A."/>
            <person name="Guo C."/>
            <person name="Argimon S."/>
            <person name="Zhang W."/>
            <person name="Yang X."/>
            <person name="Jeffery I.B."/>
            <person name="Cooney J.C."/>
            <person name="Kagawa T.F."/>
            <person name="Liu W."/>
            <person name="Song Y."/>
            <person name="Salvetti E."/>
            <person name="Wrobel A."/>
            <person name="Rasinkangas P."/>
            <person name="Parkhill J."/>
            <person name="Rea M.C."/>
            <person name="O'Sullivan O."/>
            <person name="Ritari J."/>
            <person name="Douillard F.P."/>
            <person name="Paul Ross R."/>
            <person name="Yang R."/>
            <person name="Briner A.E."/>
            <person name="Felis G.E."/>
            <person name="de Vos W.M."/>
            <person name="Barrangou R."/>
            <person name="Klaenhammer T.R."/>
            <person name="Caufield P.W."/>
            <person name="Cui Y."/>
            <person name="Zhang H."/>
            <person name="O'Toole P.W."/>
        </authorList>
    </citation>
    <scope>NUCLEOTIDE SEQUENCE [LARGE SCALE GENOMIC DNA]</scope>
    <source>
        <strain evidence="3 4">DSM 20444</strain>
    </source>
</reference>
<organism evidence="3 4">
    <name type="scientific">Liquorilactobacillus mali KCTC 3596 = DSM 20444</name>
    <dbReference type="NCBI Taxonomy" id="1046596"/>
    <lineage>
        <taxon>Bacteria</taxon>
        <taxon>Bacillati</taxon>
        <taxon>Bacillota</taxon>
        <taxon>Bacilli</taxon>
        <taxon>Lactobacillales</taxon>
        <taxon>Lactobacillaceae</taxon>
        <taxon>Liquorilactobacillus</taxon>
    </lineage>
</organism>
<name>J1F1D9_9LACO</name>
<dbReference type="Proteomes" id="UP000050898">
    <property type="component" value="Unassembled WGS sequence"/>
</dbReference>
<dbReference type="OrthoDB" id="9805856at2"/>
<keyword evidence="1" id="KW-0238">DNA-binding</keyword>
<feature type="domain" description="HTH cro/C1-type" evidence="2">
    <location>
        <begin position="7"/>
        <end position="61"/>
    </location>
</feature>
<comment type="caution">
    <text evidence="3">The sequence shown here is derived from an EMBL/GenBank/DDBJ whole genome shotgun (WGS) entry which is preliminary data.</text>
</comment>
<dbReference type="EMBL" id="AYYH01000131">
    <property type="protein sequence ID" value="KRN04445.1"/>
    <property type="molecule type" value="Genomic_DNA"/>
</dbReference>
<dbReference type="CDD" id="cd00093">
    <property type="entry name" value="HTH_XRE"/>
    <property type="match status" value="1"/>
</dbReference>
<evidence type="ECO:0000256" key="1">
    <source>
        <dbReference type="ARBA" id="ARBA00023125"/>
    </source>
</evidence>
<dbReference type="SMART" id="SM00530">
    <property type="entry name" value="HTH_XRE"/>
    <property type="match status" value="1"/>
</dbReference>
<proteinExistence type="predicted"/>
<dbReference type="PANTHER" id="PTHR46558:SF11">
    <property type="entry name" value="HTH-TYPE TRANSCRIPTIONAL REGULATOR XRE"/>
    <property type="match status" value="1"/>
</dbReference>